<dbReference type="Pfam" id="PF00482">
    <property type="entry name" value="T2SSF"/>
    <property type="match status" value="2"/>
</dbReference>
<reference evidence="9" key="2">
    <citation type="journal article" date="2021" name="PeerJ">
        <title>Extensive microbial diversity within the chicken gut microbiome revealed by metagenomics and culture.</title>
        <authorList>
            <person name="Gilroy R."/>
            <person name="Ravi A."/>
            <person name="Getino M."/>
            <person name="Pursley I."/>
            <person name="Horton D.L."/>
            <person name="Alikhan N.F."/>
            <person name="Baker D."/>
            <person name="Gharbi K."/>
            <person name="Hall N."/>
            <person name="Watson M."/>
            <person name="Adriaenssens E.M."/>
            <person name="Foster-Nyarko E."/>
            <person name="Jarju S."/>
            <person name="Secka A."/>
            <person name="Antonio M."/>
            <person name="Oren A."/>
            <person name="Chaudhuri R.R."/>
            <person name="La Ragione R."/>
            <person name="Hildebrand F."/>
            <person name="Pallen M.J."/>
        </authorList>
    </citation>
    <scope>NUCLEOTIDE SEQUENCE</scope>
    <source>
        <strain evidence="9">CHK152-2994</strain>
    </source>
</reference>
<evidence type="ECO:0000256" key="4">
    <source>
        <dbReference type="ARBA" id="ARBA00022692"/>
    </source>
</evidence>
<evidence type="ECO:0000256" key="1">
    <source>
        <dbReference type="ARBA" id="ARBA00004651"/>
    </source>
</evidence>
<comment type="caution">
    <text evidence="9">The sequence shown here is derived from an EMBL/GenBank/DDBJ whole genome shotgun (WGS) entry which is preliminary data.</text>
</comment>
<dbReference type="EMBL" id="DVJO01000179">
    <property type="protein sequence ID" value="HIS83598.1"/>
    <property type="molecule type" value="Genomic_DNA"/>
</dbReference>
<dbReference type="AlphaFoldDB" id="A0A9D1FX75"/>
<evidence type="ECO:0000256" key="2">
    <source>
        <dbReference type="ARBA" id="ARBA00005745"/>
    </source>
</evidence>
<dbReference type="Gene3D" id="1.20.81.30">
    <property type="entry name" value="Type II secretion system (T2SS), domain F"/>
    <property type="match status" value="2"/>
</dbReference>
<dbReference type="InterPro" id="IPR003004">
    <property type="entry name" value="GspF/PilC"/>
</dbReference>
<feature type="transmembrane region" description="Helical" evidence="7">
    <location>
        <begin position="172"/>
        <end position="194"/>
    </location>
</feature>
<comment type="subcellular location">
    <subcellularLocation>
        <location evidence="1">Cell membrane</location>
        <topology evidence="1">Multi-pass membrane protein</topology>
    </subcellularLocation>
</comment>
<proteinExistence type="inferred from homology"/>
<dbReference type="InterPro" id="IPR042094">
    <property type="entry name" value="T2SS_GspF_sf"/>
</dbReference>
<evidence type="ECO:0000313" key="10">
    <source>
        <dbReference type="Proteomes" id="UP000824139"/>
    </source>
</evidence>
<evidence type="ECO:0000256" key="5">
    <source>
        <dbReference type="ARBA" id="ARBA00022989"/>
    </source>
</evidence>
<name>A0A9D1FX75_9BACT</name>
<reference evidence="9" key="1">
    <citation type="submission" date="2020-10" db="EMBL/GenBank/DDBJ databases">
        <authorList>
            <person name="Gilroy R."/>
        </authorList>
    </citation>
    <scope>NUCLEOTIDE SEQUENCE</scope>
    <source>
        <strain evidence="9">CHK152-2994</strain>
    </source>
</reference>
<evidence type="ECO:0000256" key="3">
    <source>
        <dbReference type="ARBA" id="ARBA00022475"/>
    </source>
</evidence>
<dbReference type="Proteomes" id="UP000824139">
    <property type="component" value="Unassembled WGS sequence"/>
</dbReference>
<evidence type="ECO:0000256" key="6">
    <source>
        <dbReference type="ARBA" id="ARBA00023136"/>
    </source>
</evidence>
<dbReference type="InterPro" id="IPR018076">
    <property type="entry name" value="T2SS_GspF_dom"/>
</dbReference>
<evidence type="ECO:0000259" key="8">
    <source>
        <dbReference type="Pfam" id="PF00482"/>
    </source>
</evidence>
<dbReference type="GO" id="GO:0005886">
    <property type="term" value="C:plasma membrane"/>
    <property type="evidence" value="ECO:0007669"/>
    <property type="project" value="UniProtKB-SubCell"/>
</dbReference>
<dbReference type="PANTHER" id="PTHR30012:SF0">
    <property type="entry name" value="TYPE II SECRETION SYSTEM PROTEIN F-RELATED"/>
    <property type="match status" value="1"/>
</dbReference>
<keyword evidence="4 7" id="KW-0812">Transmembrane</keyword>
<organism evidence="9 10">
    <name type="scientific">Candidatus Scatenecus faecavium</name>
    <dbReference type="NCBI Taxonomy" id="2840915"/>
    <lineage>
        <taxon>Bacteria</taxon>
        <taxon>Candidatus Scatenecus</taxon>
    </lineage>
</organism>
<keyword evidence="5 7" id="KW-1133">Transmembrane helix</keyword>
<feature type="transmembrane region" description="Helical" evidence="7">
    <location>
        <begin position="378"/>
        <end position="398"/>
    </location>
</feature>
<accession>A0A9D1FX75</accession>
<comment type="similarity">
    <text evidence="2">Belongs to the GSP F family.</text>
</comment>
<feature type="domain" description="Type II secretion system protein GspF" evidence="8">
    <location>
        <begin position="72"/>
        <end position="195"/>
    </location>
</feature>
<keyword evidence="6 7" id="KW-0472">Membrane</keyword>
<keyword evidence="3" id="KW-1003">Cell membrane</keyword>
<evidence type="ECO:0000256" key="7">
    <source>
        <dbReference type="SAM" id="Phobius"/>
    </source>
</evidence>
<gene>
    <name evidence="9" type="ORF">IAD41_08360</name>
</gene>
<evidence type="ECO:0000313" key="9">
    <source>
        <dbReference type="EMBL" id="HIS83598.1"/>
    </source>
</evidence>
<dbReference type="PANTHER" id="PTHR30012">
    <property type="entry name" value="GENERAL SECRETION PATHWAY PROTEIN"/>
    <property type="match status" value="1"/>
</dbReference>
<sequence>MAIYNYVALKNNKDIVTGKVEAESLRDARDSVRKLGFLPTKVTEENLKKDDQKVDNSPGTMKSLGLQDRIEFTSTLQILAQSGIPIIESLMFIENDAAKLKLRLVSKELRKQIMGGSTFADTVAKYPEIFGQVYIGLVKAGEDSGELEKTLERLMELMNKEANIRGKVIGTLMYPMFVIVLAVFIVLVMLMFVFPVFKDMFDNMGQELPWITATLMKCGIFLKTYWYFVPLIFISIFGGISFIFKWEPSRRKIDENVLKIPLLTDLVQYSNFANFIAVLQVAYDAGVPIIECLYLSILTLTNYTLKEQVAIATGKVQQGQHLSTALRATGVMPKMILFMISTGEQSGRLGDMMGQATKFIDKKLDTIIDTMTKMIEPIMLIVIGSIVLVLALALYLPLFGSYMNM</sequence>
<protein>
    <submittedName>
        <fullName evidence="9">Type II secretion system F family protein</fullName>
    </submittedName>
</protein>
<feature type="domain" description="Type II secretion system protein GspF" evidence="8">
    <location>
        <begin position="275"/>
        <end position="397"/>
    </location>
</feature>
<feature type="transmembrane region" description="Helical" evidence="7">
    <location>
        <begin position="225"/>
        <end position="244"/>
    </location>
</feature>